<organism evidence="2 3">
    <name type="scientific">Paraphoma chrysanthemicola</name>
    <dbReference type="NCBI Taxonomy" id="798071"/>
    <lineage>
        <taxon>Eukaryota</taxon>
        <taxon>Fungi</taxon>
        <taxon>Dikarya</taxon>
        <taxon>Ascomycota</taxon>
        <taxon>Pezizomycotina</taxon>
        <taxon>Dothideomycetes</taxon>
        <taxon>Pleosporomycetidae</taxon>
        <taxon>Pleosporales</taxon>
        <taxon>Pleosporineae</taxon>
        <taxon>Phaeosphaeriaceae</taxon>
        <taxon>Paraphoma</taxon>
    </lineage>
</organism>
<evidence type="ECO:0000313" key="3">
    <source>
        <dbReference type="Proteomes" id="UP000813461"/>
    </source>
</evidence>
<dbReference type="Proteomes" id="UP000813461">
    <property type="component" value="Unassembled WGS sequence"/>
</dbReference>
<evidence type="ECO:0000256" key="1">
    <source>
        <dbReference type="SAM" id="MobiDB-lite"/>
    </source>
</evidence>
<comment type="caution">
    <text evidence="2">The sequence shown here is derived from an EMBL/GenBank/DDBJ whole genome shotgun (WGS) entry which is preliminary data.</text>
</comment>
<evidence type="ECO:0000313" key="2">
    <source>
        <dbReference type="EMBL" id="KAH7071029.1"/>
    </source>
</evidence>
<dbReference type="OrthoDB" id="5979581at2759"/>
<name>A0A8K0QW71_9PLEO</name>
<evidence type="ECO:0008006" key="4">
    <source>
        <dbReference type="Google" id="ProtNLM"/>
    </source>
</evidence>
<dbReference type="AlphaFoldDB" id="A0A8K0QW71"/>
<keyword evidence="3" id="KW-1185">Reference proteome</keyword>
<protein>
    <recommendedName>
        <fullName evidence="4">Protein kinase domain-containing protein</fullName>
    </recommendedName>
</protein>
<dbReference type="SUPFAM" id="SSF56112">
    <property type="entry name" value="Protein kinase-like (PK-like)"/>
    <property type="match status" value="1"/>
</dbReference>
<feature type="region of interest" description="Disordered" evidence="1">
    <location>
        <begin position="260"/>
        <end position="279"/>
    </location>
</feature>
<dbReference type="InterPro" id="IPR011009">
    <property type="entry name" value="Kinase-like_dom_sf"/>
</dbReference>
<reference evidence="2" key="1">
    <citation type="journal article" date="2021" name="Nat. Commun.">
        <title>Genetic determinants of endophytism in the Arabidopsis root mycobiome.</title>
        <authorList>
            <person name="Mesny F."/>
            <person name="Miyauchi S."/>
            <person name="Thiergart T."/>
            <person name="Pickel B."/>
            <person name="Atanasova L."/>
            <person name="Karlsson M."/>
            <person name="Huettel B."/>
            <person name="Barry K.W."/>
            <person name="Haridas S."/>
            <person name="Chen C."/>
            <person name="Bauer D."/>
            <person name="Andreopoulos W."/>
            <person name="Pangilinan J."/>
            <person name="LaButti K."/>
            <person name="Riley R."/>
            <person name="Lipzen A."/>
            <person name="Clum A."/>
            <person name="Drula E."/>
            <person name="Henrissat B."/>
            <person name="Kohler A."/>
            <person name="Grigoriev I.V."/>
            <person name="Martin F.M."/>
            <person name="Hacquard S."/>
        </authorList>
    </citation>
    <scope>NUCLEOTIDE SEQUENCE</scope>
    <source>
        <strain evidence="2">MPI-SDFR-AT-0120</strain>
    </source>
</reference>
<proteinExistence type="predicted"/>
<dbReference type="EMBL" id="JAGMVJ010000025">
    <property type="protein sequence ID" value="KAH7071029.1"/>
    <property type="molecule type" value="Genomic_DNA"/>
</dbReference>
<accession>A0A8K0QW71</accession>
<sequence>MPPTNTDSSQAEAHKPPPHLFRVIKQLSKNTFLCLLRTRSSSVEDTDNAFCSYAILPDTVSSSLAPFTRLPYDSFQRQTVLLENSLADALVQNVRHVGASKLSERHIGLLGSLIIVKTCPEAPHAVLSLRNEMDILESLHAHDEHASMHFSPAVVRAQFTSSASNAWVCFSPTFGPSLRSLGEAVSAEQSTQFYLPSWFIGHIFHHLLAALELLSAEGIVHGAIDANTVVVNIYPRYFSWRYRGYPDILLTNFSTARRTQESEDIHTAPTTPTHKDTGTRADTDIKSYLQLIIAVISKWSDSAPFIPKATTNGVIVSDDPVLLLMQTAREMLSAPRPRLADVQRRLGAALERLRSEGPHGVPDTLRRVLHSDLATEEEVRRGVGRTTVLRFGKRRGDVARVVAGERVGIGAGGYVGMRTGRVLVVRFGVRRGDYERLVGSVRMDGEEGMDVDGEGGEVDEMEM</sequence>
<gene>
    <name evidence="2" type="ORF">FB567DRAFT_633728</name>
</gene>